<dbReference type="EMBL" id="JANIEX010000778">
    <property type="protein sequence ID" value="KAJ3563257.1"/>
    <property type="molecule type" value="Genomic_DNA"/>
</dbReference>
<comment type="caution">
    <text evidence="1">The sequence shown here is derived from an EMBL/GenBank/DDBJ whole genome shotgun (WGS) entry which is preliminary data.</text>
</comment>
<gene>
    <name evidence="1" type="ORF">NP233_g9057</name>
</gene>
<protein>
    <submittedName>
        <fullName evidence="1">Uncharacterized protein</fullName>
    </submittedName>
</protein>
<organism evidence="1 2">
    <name type="scientific">Leucocoprinus birnbaumii</name>
    <dbReference type="NCBI Taxonomy" id="56174"/>
    <lineage>
        <taxon>Eukaryota</taxon>
        <taxon>Fungi</taxon>
        <taxon>Dikarya</taxon>
        <taxon>Basidiomycota</taxon>
        <taxon>Agaricomycotina</taxon>
        <taxon>Agaricomycetes</taxon>
        <taxon>Agaricomycetidae</taxon>
        <taxon>Agaricales</taxon>
        <taxon>Agaricineae</taxon>
        <taxon>Agaricaceae</taxon>
        <taxon>Leucocoprinus</taxon>
    </lineage>
</organism>
<accession>A0AAD5YR88</accession>
<dbReference type="Proteomes" id="UP001213000">
    <property type="component" value="Unassembled WGS sequence"/>
</dbReference>
<proteinExistence type="predicted"/>
<reference evidence="1" key="1">
    <citation type="submission" date="2022-07" db="EMBL/GenBank/DDBJ databases">
        <title>Genome Sequence of Leucocoprinus birnbaumii.</title>
        <authorList>
            <person name="Buettner E."/>
        </authorList>
    </citation>
    <scope>NUCLEOTIDE SEQUENCE</scope>
    <source>
        <strain evidence="1">VT141</strain>
    </source>
</reference>
<sequence length="345" mass="38344">MLLNPPTPKEAELEALASGVFAPVAPELILEITSTLDIQDFLRLCVTDLSIDGDARGFPLHILANCSTIETIELDLRCLVNAAGTSPSKWLLEQYGAAASPTTVHLHHGDDVGLGRFRKIFTMQPAKFSFRLLRTLQLEYCEIAPFTREDLARCRPGDFIPPVSWDGLSSTTKLAGAVLRNAGAALEKLVMTVKLLDARNSHISTEDMAGICNLHTLGVTLSIQPSYFLAAPELKDIWLEELIQSLPSTEKLEHLRLQYAVHLQADNDEAIFLRCLRKAMRGSLDALLFGNSKFLQLETFELKIDLFKKGQRSSAANRRHRLRDFFPSINSDLDSTIHIAMHPSN</sequence>
<dbReference type="AlphaFoldDB" id="A0AAD5YR88"/>
<keyword evidence="2" id="KW-1185">Reference proteome</keyword>
<name>A0AAD5YR88_9AGAR</name>
<evidence type="ECO:0000313" key="1">
    <source>
        <dbReference type="EMBL" id="KAJ3563257.1"/>
    </source>
</evidence>
<evidence type="ECO:0000313" key="2">
    <source>
        <dbReference type="Proteomes" id="UP001213000"/>
    </source>
</evidence>